<dbReference type="InterPro" id="IPR027417">
    <property type="entry name" value="P-loop_NTPase"/>
</dbReference>
<evidence type="ECO:0000256" key="1">
    <source>
        <dbReference type="ARBA" id="ARBA00022741"/>
    </source>
</evidence>
<proteinExistence type="predicted"/>
<reference evidence="3" key="2">
    <citation type="journal article" date="2007" name="Science">
        <title>Draft genome sequence of the sexually transmitted pathogen Trichomonas vaginalis.</title>
        <authorList>
            <person name="Carlton J.M."/>
            <person name="Hirt R.P."/>
            <person name="Silva J.C."/>
            <person name="Delcher A.L."/>
            <person name="Schatz M."/>
            <person name="Zhao Q."/>
            <person name="Wortman J.R."/>
            <person name="Bidwell S.L."/>
            <person name="Alsmark U.C.M."/>
            <person name="Besteiro S."/>
            <person name="Sicheritz-Ponten T."/>
            <person name="Noel C.J."/>
            <person name="Dacks J.B."/>
            <person name="Foster P.G."/>
            <person name="Simillion C."/>
            <person name="Van de Peer Y."/>
            <person name="Miranda-Saavedra D."/>
            <person name="Barton G.J."/>
            <person name="Westrop G.D."/>
            <person name="Mueller S."/>
            <person name="Dessi D."/>
            <person name="Fiori P.L."/>
            <person name="Ren Q."/>
            <person name="Paulsen I."/>
            <person name="Zhang H."/>
            <person name="Bastida-Corcuera F.D."/>
            <person name="Simoes-Barbosa A."/>
            <person name="Brown M.T."/>
            <person name="Hayes R.D."/>
            <person name="Mukherjee M."/>
            <person name="Okumura C.Y."/>
            <person name="Schneider R."/>
            <person name="Smith A.J."/>
            <person name="Vanacova S."/>
            <person name="Villalvazo M."/>
            <person name="Haas B.J."/>
            <person name="Pertea M."/>
            <person name="Feldblyum T.V."/>
            <person name="Utterback T.R."/>
            <person name="Shu C.L."/>
            <person name="Osoegawa K."/>
            <person name="de Jong P.J."/>
            <person name="Hrdy I."/>
            <person name="Horvathova L."/>
            <person name="Zubacova Z."/>
            <person name="Dolezal P."/>
            <person name="Malik S.B."/>
            <person name="Logsdon J.M. Jr."/>
            <person name="Henze K."/>
            <person name="Gupta A."/>
            <person name="Wang C.C."/>
            <person name="Dunne R.L."/>
            <person name="Upcroft J.A."/>
            <person name="Upcroft P."/>
            <person name="White O."/>
            <person name="Salzberg S.L."/>
            <person name="Tang P."/>
            <person name="Chiu C.-H."/>
            <person name="Lee Y.-S."/>
            <person name="Embley T.M."/>
            <person name="Coombs G.H."/>
            <person name="Mottram J.C."/>
            <person name="Tachezy J."/>
            <person name="Fraser-Liggett C.M."/>
            <person name="Johnson P.J."/>
        </authorList>
    </citation>
    <scope>NUCLEOTIDE SEQUENCE [LARGE SCALE GENOMIC DNA]</scope>
    <source>
        <strain evidence="3">G3</strain>
    </source>
</reference>
<dbReference type="InterPro" id="IPR050227">
    <property type="entry name" value="Rab"/>
</dbReference>
<dbReference type="GO" id="GO:0012505">
    <property type="term" value="C:endomembrane system"/>
    <property type="evidence" value="ECO:0000318"/>
    <property type="project" value="GO_Central"/>
</dbReference>
<dbReference type="Proteomes" id="UP000001542">
    <property type="component" value="Unassembled WGS sequence"/>
</dbReference>
<dbReference type="OMA" id="RIIVPMY"/>
<dbReference type="OrthoDB" id="63533at2759"/>
<dbReference type="SMR" id="A2DCC5"/>
<evidence type="ECO:0000313" key="3">
    <source>
        <dbReference type="EMBL" id="EAY21862.1"/>
    </source>
</evidence>
<keyword evidence="4" id="KW-1185">Reference proteome</keyword>
<dbReference type="PRINTS" id="PR00449">
    <property type="entry name" value="RASTRNSFRMNG"/>
</dbReference>
<dbReference type="RefSeq" id="XP_001582848.1">
    <property type="nucleotide sequence ID" value="XM_001582798.1"/>
</dbReference>
<dbReference type="GO" id="GO:0006886">
    <property type="term" value="P:intracellular protein transport"/>
    <property type="evidence" value="ECO:0000318"/>
    <property type="project" value="GO_Central"/>
</dbReference>
<name>A2DCC5_TRIV3</name>
<dbReference type="Pfam" id="PF00071">
    <property type="entry name" value="Ras"/>
    <property type="match status" value="1"/>
</dbReference>
<dbReference type="PROSITE" id="PS51421">
    <property type="entry name" value="RAS"/>
    <property type="match status" value="1"/>
</dbReference>
<dbReference type="PANTHER" id="PTHR47977">
    <property type="entry name" value="RAS-RELATED PROTEIN RAB"/>
    <property type="match status" value="1"/>
</dbReference>
<dbReference type="VEuPathDB" id="TrichDB:TVAG_249220"/>
<dbReference type="eggNOG" id="KOG0084">
    <property type="taxonomic scope" value="Eukaryota"/>
</dbReference>
<dbReference type="PROSITE" id="PS51420">
    <property type="entry name" value="RHO"/>
    <property type="match status" value="1"/>
</dbReference>
<sequence>MNNAELKVVLIGDSAVGKTSLFLRMKGDDFLDEQSPTIGVSCSIFPVSTEKGVVEFNMWDTAGQERFRIIVPMYFRKAAVILIVCDISLRSSFESIPEWVNLIRDKAPDDAKLIIVGNKCDLRNESSVSLEELCNMGEEYNAILTLETSAMNGIGIDLLKETIADQAFVVQSATEPSNKVDITTTETPKDKNKSCC</sequence>
<dbReference type="STRING" id="5722.A2DCC5"/>
<dbReference type="SMART" id="SM00176">
    <property type="entry name" value="RAN"/>
    <property type="match status" value="1"/>
</dbReference>
<dbReference type="CDD" id="cd00154">
    <property type="entry name" value="Rab"/>
    <property type="match status" value="1"/>
</dbReference>
<dbReference type="VEuPathDB" id="TrichDB:TVAGG3_0957540"/>
<dbReference type="Gene3D" id="3.40.50.300">
    <property type="entry name" value="P-loop containing nucleotide triphosphate hydrolases"/>
    <property type="match status" value="1"/>
</dbReference>
<dbReference type="NCBIfam" id="TIGR00231">
    <property type="entry name" value="small_GTP"/>
    <property type="match status" value="1"/>
</dbReference>
<dbReference type="SUPFAM" id="SSF52540">
    <property type="entry name" value="P-loop containing nucleoside triphosphate hydrolases"/>
    <property type="match status" value="1"/>
</dbReference>
<dbReference type="SMART" id="SM00174">
    <property type="entry name" value="RHO"/>
    <property type="match status" value="1"/>
</dbReference>
<reference evidence="3" key="1">
    <citation type="submission" date="2006-10" db="EMBL/GenBank/DDBJ databases">
        <authorList>
            <person name="Amadeo P."/>
            <person name="Zhao Q."/>
            <person name="Wortman J."/>
            <person name="Fraser-Liggett C."/>
            <person name="Carlton J."/>
        </authorList>
    </citation>
    <scope>NUCLEOTIDE SEQUENCE</scope>
    <source>
        <strain evidence="3">G3</strain>
    </source>
</reference>
<keyword evidence="2" id="KW-0342">GTP-binding</keyword>
<evidence type="ECO:0000256" key="2">
    <source>
        <dbReference type="ARBA" id="ARBA00023134"/>
    </source>
</evidence>
<dbReference type="SMART" id="SM00175">
    <property type="entry name" value="RAB"/>
    <property type="match status" value="1"/>
</dbReference>
<dbReference type="SMART" id="SM00173">
    <property type="entry name" value="RAS"/>
    <property type="match status" value="1"/>
</dbReference>
<dbReference type="AlphaFoldDB" id="A2DCC5"/>
<dbReference type="GO" id="GO:0005769">
    <property type="term" value="C:early endosome"/>
    <property type="evidence" value="ECO:0000318"/>
    <property type="project" value="GO_Central"/>
</dbReference>
<dbReference type="InParanoid" id="A2DCC5"/>
<dbReference type="KEGG" id="tva:5467415"/>
<dbReference type="InterPro" id="IPR001806">
    <property type="entry name" value="Small_GTPase"/>
</dbReference>
<dbReference type="FunFam" id="3.40.50.300:FF:001430">
    <property type="entry name" value="Small GTPase EhRabM3, putative"/>
    <property type="match status" value="1"/>
</dbReference>
<dbReference type="GO" id="GO:0003924">
    <property type="term" value="F:GTPase activity"/>
    <property type="evidence" value="ECO:0000318"/>
    <property type="project" value="GO_Central"/>
</dbReference>
<keyword evidence="1" id="KW-0547">Nucleotide-binding</keyword>
<organism evidence="3 4">
    <name type="scientific">Trichomonas vaginalis (strain ATCC PRA-98 / G3)</name>
    <dbReference type="NCBI Taxonomy" id="412133"/>
    <lineage>
        <taxon>Eukaryota</taxon>
        <taxon>Metamonada</taxon>
        <taxon>Parabasalia</taxon>
        <taxon>Trichomonadida</taxon>
        <taxon>Trichomonadidae</taxon>
        <taxon>Trichomonas</taxon>
    </lineage>
</organism>
<gene>
    <name evidence="3" type="ORF">TVAG_249220</name>
</gene>
<dbReference type="InterPro" id="IPR005225">
    <property type="entry name" value="Small_GTP-bd"/>
</dbReference>
<protein>
    <submittedName>
        <fullName evidence="3">Small GTP-binding protein, putative</fullName>
    </submittedName>
</protein>
<dbReference type="EMBL" id="DS113187">
    <property type="protein sequence ID" value="EAY21862.1"/>
    <property type="molecule type" value="Genomic_DNA"/>
</dbReference>
<evidence type="ECO:0000313" key="4">
    <source>
        <dbReference type="Proteomes" id="UP000001542"/>
    </source>
</evidence>
<dbReference type="GO" id="GO:0005525">
    <property type="term" value="F:GTP binding"/>
    <property type="evidence" value="ECO:0007669"/>
    <property type="project" value="UniProtKB-KW"/>
</dbReference>
<dbReference type="PROSITE" id="PS51419">
    <property type="entry name" value="RAB"/>
    <property type="match status" value="1"/>
</dbReference>
<accession>A2DCC5</accession>